<feature type="chain" id="PRO_5018019371" evidence="2">
    <location>
        <begin position="32"/>
        <end position="310"/>
    </location>
</feature>
<evidence type="ECO:0000256" key="2">
    <source>
        <dbReference type="SAM" id="SignalP"/>
    </source>
</evidence>
<dbReference type="Pfam" id="PF10972">
    <property type="entry name" value="CsiV"/>
    <property type="match status" value="1"/>
</dbReference>
<dbReference type="InterPro" id="IPR021241">
    <property type="entry name" value="CsiV"/>
</dbReference>
<feature type="signal peptide" evidence="2">
    <location>
        <begin position="1"/>
        <end position="31"/>
    </location>
</feature>
<keyword evidence="4" id="KW-1185">Reference proteome</keyword>
<evidence type="ECO:0000256" key="1">
    <source>
        <dbReference type="SAM" id="MobiDB-lite"/>
    </source>
</evidence>
<dbReference type="OrthoDB" id="5566524at2"/>
<evidence type="ECO:0000313" key="3">
    <source>
        <dbReference type="EMBL" id="ROQ20314.1"/>
    </source>
</evidence>
<dbReference type="Proteomes" id="UP000273643">
    <property type="component" value="Unassembled WGS sequence"/>
</dbReference>
<evidence type="ECO:0000313" key="4">
    <source>
        <dbReference type="Proteomes" id="UP000273643"/>
    </source>
</evidence>
<sequence>MTHALRTSRTSLALAALLGLAATCAMVPTLAEDSADWYQVEMLVFERIGGADGIEQWPRNIQLRYPFNWVTLQDPEAEPADADDASAPRPSWDNGLAALREPAPADPARDAFLPLPEDLRSMDRFANAMNRSGQYRVLFHEAWRQPVTELEESPSLLIRGGDTFDNHTELEGSITLSVSRYLHLHTRLWFTEFEPNYGQPPGAWPELPRRPDAPQPDTAPTADGREAAPLWGDEWQSPTGSAWDTSLNTTSTLPDFLGEDYLPRRIVTLNQQRRMRSEELHYLDHPIVGLLIRVIPYERPDEEETGSEEE</sequence>
<protein>
    <submittedName>
        <fullName evidence="3">Peptidoglycan-binding protein CsiV</fullName>
    </submittedName>
</protein>
<gene>
    <name evidence="3" type="ORF">EDC38_0915</name>
</gene>
<name>A0A3N1NKI0_9GAMM</name>
<dbReference type="RefSeq" id="WP_123637495.1">
    <property type="nucleotide sequence ID" value="NZ_RJUK01000001.1"/>
</dbReference>
<proteinExistence type="predicted"/>
<feature type="compositionally biased region" description="Polar residues" evidence="1">
    <location>
        <begin position="236"/>
        <end position="247"/>
    </location>
</feature>
<dbReference type="AlphaFoldDB" id="A0A3N1NKI0"/>
<feature type="region of interest" description="Disordered" evidence="1">
    <location>
        <begin position="200"/>
        <end position="247"/>
    </location>
</feature>
<keyword evidence="2" id="KW-0732">Signal</keyword>
<organism evidence="3 4">
    <name type="scientific">Marinimicrobium koreense</name>
    <dbReference type="NCBI Taxonomy" id="306545"/>
    <lineage>
        <taxon>Bacteria</taxon>
        <taxon>Pseudomonadati</taxon>
        <taxon>Pseudomonadota</taxon>
        <taxon>Gammaproteobacteria</taxon>
        <taxon>Cellvibrionales</taxon>
        <taxon>Cellvibrionaceae</taxon>
        <taxon>Marinimicrobium</taxon>
    </lineage>
</organism>
<comment type="caution">
    <text evidence="3">The sequence shown here is derived from an EMBL/GenBank/DDBJ whole genome shotgun (WGS) entry which is preliminary data.</text>
</comment>
<accession>A0A3N1NKI0</accession>
<dbReference type="EMBL" id="RJUK01000001">
    <property type="protein sequence ID" value="ROQ20314.1"/>
    <property type="molecule type" value="Genomic_DNA"/>
</dbReference>
<reference evidence="3 4" key="1">
    <citation type="submission" date="2018-11" db="EMBL/GenBank/DDBJ databases">
        <title>Genomic Encyclopedia of Type Strains, Phase IV (KMG-IV): sequencing the most valuable type-strain genomes for metagenomic binning, comparative biology and taxonomic classification.</title>
        <authorList>
            <person name="Goeker M."/>
        </authorList>
    </citation>
    <scope>NUCLEOTIDE SEQUENCE [LARGE SCALE GENOMIC DNA]</scope>
    <source>
        <strain evidence="3 4">DSM 16974</strain>
    </source>
</reference>